<dbReference type="SUPFAM" id="SSF46689">
    <property type="entry name" value="Homeodomain-like"/>
    <property type="match status" value="1"/>
</dbReference>
<evidence type="ECO:0000256" key="1">
    <source>
        <dbReference type="ARBA" id="ARBA00023015"/>
    </source>
</evidence>
<sequence>MARMEPTTEVVTARPAPVLAAFIDRYVGYRMSGFAAAIHRGLPSRHMTFIVAIGPTIDVIEQTDPRQSPQNYRCVLSGLQASTALIAHDGHQEGVAVALTPLGCRTLFGLPAAALWDTSVEFADVVGPVGLELWERLQYAPTWPDRFTACDQVLSALADPDRSVGPELTWAWRSVVGSGGGIAIGPLAEQIGWTRQHLTRRFNREFGLSPKLAARITRFERARRMLAHTPSYVTIAQVAATCGYYDQAHLDRDFADLAGTSPTSWLAEEVPSVQAPDVSAD</sequence>
<dbReference type="InterPro" id="IPR050204">
    <property type="entry name" value="AraC_XylS_family_regulators"/>
</dbReference>
<evidence type="ECO:0000259" key="4">
    <source>
        <dbReference type="PROSITE" id="PS01124"/>
    </source>
</evidence>
<proteinExistence type="predicted"/>
<name>A0ABN6TXP5_9NOCA</name>
<evidence type="ECO:0000256" key="3">
    <source>
        <dbReference type="ARBA" id="ARBA00023163"/>
    </source>
</evidence>
<keyword evidence="2" id="KW-0238">DNA-binding</keyword>
<protein>
    <submittedName>
        <fullName evidence="5">AraC family transcriptional regulator</fullName>
    </submittedName>
</protein>
<dbReference type="InterPro" id="IPR009057">
    <property type="entry name" value="Homeodomain-like_sf"/>
</dbReference>
<dbReference type="PANTHER" id="PTHR46796:SF15">
    <property type="entry name" value="BLL1074 PROTEIN"/>
    <property type="match status" value="1"/>
</dbReference>
<dbReference type="PANTHER" id="PTHR46796">
    <property type="entry name" value="HTH-TYPE TRANSCRIPTIONAL ACTIVATOR RHAS-RELATED"/>
    <property type="match status" value="1"/>
</dbReference>
<dbReference type="InterPro" id="IPR046532">
    <property type="entry name" value="DUF6597"/>
</dbReference>
<dbReference type="InterPro" id="IPR018060">
    <property type="entry name" value="HTH_AraC"/>
</dbReference>
<dbReference type="Pfam" id="PF20240">
    <property type="entry name" value="DUF6597"/>
    <property type="match status" value="1"/>
</dbReference>
<organism evidence="5 6">
    <name type="scientific">Nocardia sputorum</name>
    <dbReference type="NCBI Taxonomy" id="2984338"/>
    <lineage>
        <taxon>Bacteria</taxon>
        <taxon>Bacillati</taxon>
        <taxon>Actinomycetota</taxon>
        <taxon>Actinomycetes</taxon>
        <taxon>Mycobacteriales</taxon>
        <taxon>Nocardiaceae</taxon>
        <taxon>Nocardia</taxon>
    </lineage>
</organism>
<keyword evidence="6" id="KW-1185">Reference proteome</keyword>
<keyword evidence="3" id="KW-0804">Transcription</keyword>
<gene>
    <name evidence="5" type="ORF">IFM12276_07420</name>
</gene>
<evidence type="ECO:0000313" key="5">
    <source>
        <dbReference type="EMBL" id="BDT97713.1"/>
    </source>
</evidence>
<keyword evidence="1" id="KW-0805">Transcription regulation</keyword>
<dbReference type="SMART" id="SM00342">
    <property type="entry name" value="HTH_ARAC"/>
    <property type="match status" value="1"/>
</dbReference>
<dbReference type="Proteomes" id="UP001317870">
    <property type="component" value="Chromosome"/>
</dbReference>
<accession>A0ABN6TXP5</accession>
<dbReference type="PROSITE" id="PS01124">
    <property type="entry name" value="HTH_ARAC_FAMILY_2"/>
    <property type="match status" value="1"/>
</dbReference>
<dbReference type="EMBL" id="AP026978">
    <property type="protein sequence ID" value="BDT97713.1"/>
    <property type="molecule type" value="Genomic_DNA"/>
</dbReference>
<feature type="domain" description="HTH araC/xylS-type" evidence="4">
    <location>
        <begin position="182"/>
        <end position="268"/>
    </location>
</feature>
<evidence type="ECO:0000313" key="6">
    <source>
        <dbReference type="Proteomes" id="UP001317870"/>
    </source>
</evidence>
<dbReference type="Gene3D" id="1.10.10.60">
    <property type="entry name" value="Homeodomain-like"/>
    <property type="match status" value="1"/>
</dbReference>
<reference evidence="5 6" key="1">
    <citation type="submission" date="2022-11" db="EMBL/GenBank/DDBJ databases">
        <title>Genome Sequencing of Nocardia sp. ON39_IFM12276 and assembly.</title>
        <authorList>
            <person name="Shimojima M."/>
            <person name="Toyokawa M."/>
            <person name="Uesaka K."/>
        </authorList>
    </citation>
    <scope>NUCLEOTIDE SEQUENCE [LARGE SCALE GENOMIC DNA]</scope>
    <source>
        <strain evidence="5 6">IFM 12276</strain>
    </source>
</reference>
<evidence type="ECO:0000256" key="2">
    <source>
        <dbReference type="ARBA" id="ARBA00023125"/>
    </source>
</evidence>
<dbReference type="Pfam" id="PF12833">
    <property type="entry name" value="HTH_18"/>
    <property type="match status" value="1"/>
</dbReference>